<gene>
    <name evidence="5" type="primary">rplD</name>
    <name evidence="7" type="ORF">UR19_C0003G0133</name>
</gene>
<dbReference type="Gene3D" id="3.40.1370.10">
    <property type="match status" value="1"/>
</dbReference>
<dbReference type="NCBIfam" id="TIGR03953">
    <property type="entry name" value="rplD_bact"/>
    <property type="match status" value="1"/>
</dbReference>
<dbReference type="SUPFAM" id="SSF52166">
    <property type="entry name" value="Ribosomal protein L4"/>
    <property type="match status" value="1"/>
</dbReference>
<evidence type="ECO:0000256" key="4">
    <source>
        <dbReference type="ARBA" id="ARBA00035244"/>
    </source>
</evidence>
<dbReference type="GO" id="GO:0005840">
    <property type="term" value="C:ribosome"/>
    <property type="evidence" value="ECO:0007669"/>
    <property type="project" value="UniProtKB-KW"/>
</dbReference>
<evidence type="ECO:0000256" key="1">
    <source>
        <dbReference type="ARBA" id="ARBA00010528"/>
    </source>
</evidence>
<feature type="compositionally biased region" description="Basic residues" evidence="6">
    <location>
        <begin position="59"/>
        <end position="76"/>
    </location>
</feature>
<comment type="function">
    <text evidence="5">One of the primary rRNA binding proteins, this protein initially binds near the 5'-end of the 23S rRNA. It is important during the early stages of 50S assembly. It makes multiple contacts with different domains of the 23S rRNA in the assembled 50S subunit and ribosome.</text>
</comment>
<dbReference type="InterPro" id="IPR013005">
    <property type="entry name" value="Ribosomal_uL4-like"/>
</dbReference>
<dbReference type="InterPro" id="IPR002136">
    <property type="entry name" value="Ribosomal_uL4"/>
</dbReference>
<comment type="caution">
    <text evidence="7">The sequence shown here is derived from an EMBL/GenBank/DDBJ whole genome shotgun (WGS) entry which is preliminary data.</text>
</comment>
<dbReference type="GO" id="GO:1990904">
    <property type="term" value="C:ribonucleoprotein complex"/>
    <property type="evidence" value="ECO:0007669"/>
    <property type="project" value="UniProtKB-KW"/>
</dbReference>
<dbReference type="InterPro" id="IPR023574">
    <property type="entry name" value="Ribosomal_uL4_dom_sf"/>
</dbReference>
<dbReference type="GO" id="GO:0019843">
    <property type="term" value="F:rRNA binding"/>
    <property type="evidence" value="ECO:0007669"/>
    <property type="project" value="UniProtKB-UniRule"/>
</dbReference>
<evidence type="ECO:0000313" key="8">
    <source>
        <dbReference type="Proteomes" id="UP000034934"/>
    </source>
</evidence>
<evidence type="ECO:0000256" key="6">
    <source>
        <dbReference type="SAM" id="MobiDB-lite"/>
    </source>
</evidence>
<feature type="compositionally biased region" description="Basic and acidic residues" evidence="6">
    <location>
        <begin position="49"/>
        <end position="58"/>
    </location>
</feature>
<evidence type="ECO:0000256" key="3">
    <source>
        <dbReference type="ARBA" id="ARBA00023274"/>
    </source>
</evidence>
<dbReference type="PATRIC" id="fig|1618767.3.peg.374"/>
<keyword evidence="5" id="KW-0694">RNA-binding</keyword>
<accession>A0A0G0BGX8</accession>
<keyword evidence="2 5" id="KW-0689">Ribosomal protein</keyword>
<keyword evidence="3 5" id="KW-0687">Ribonucleoprotein</keyword>
<proteinExistence type="inferred from homology"/>
<dbReference type="AlphaFoldDB" id="A0A0G0BGX8"/>
<organism evidence="7 8">
    <name type="scientific">Candidatus Nomurabacteria bacterium GW2011_GWF1_31_48</name>
    <dbReference type="NCBI Taxonomy" id="1618767"/>
    <lineage>
        <taxon>Bacteria</taxon>
        <taxon>Candidatus Nomuraibacteriota</taxon>
    </lineage>
</organism>
<dbReference type="EMBL" id="LBOG01000003">
    <property type="protein sequence ID" value="KKP30297.1"/>
    <property type="molecule type" value="Genomic_DNA"/>
</dbReference>
<feature type="region of interest" description="Disordered" evidence="6">
    <location>
        <begin position="38"/>
        <end position="87"/>
    </location>
</feature>
<dbReference type="PANTHER" id="PTHR10746:SF6">
    <property type="entry name" value="LARGE RIBOSOMAL SUBUNIT PROTEIN UL4M"/>
    <property type="match status" value="1"/>
</dbReference>
<protein>
    <recommendedName>
        <fullName evidence="4 5">Large ribosomal subunit protein uL4</fullName>
    </recommendedName>
</protein>
<keyword evidence="5" id="KW-0699">rRNA-binding</keyword>
<dbReference type="GO" id="GO:0006412">
    <property type="term" value="P:translation"/>
    <property type="evidence" value="ECO:0007669"/>
    <property type="project" value="UniProtKB-UniRule"/>
</dbReference>
<comment type="function">
    <text evidence="5">Forms part of the polypeptide exit tunnel.</text>
</comment>
<sequence length="219" mass="24525">MEATIYNQKGTVSGTIKLPSKVFGVKWRADLVHQVVEGMRSNKRSGTADTKDRGEVRGGGKKPWKQKGTGRARHGSSRSPIWVGGGVTHGPLSEKNYKRKISKKMRAQALFSVLSKKMKDGEILFVDSLSMTESKTKKGLDVMKNLSKASGFKPLANSKKPRVLTALYERSEKSEKSFRNLPQLEIVFLKNLNPLDVLKYQYLLIENPENSIKFLESRG</sequence>
<evidence type="ECO:0000313" key="7">
    <source>
        <dbReference type="EMBL" id="KKP30297.1"/>
    </source>
</evidence>
<evidence type="ECO:0000256" key="2">
    <source>
        <dbReference type="ARBA" id="ARBA00022980"/>
    </source>
</evidence>
<evidence type="ECO:0000256" key="5">
    <source>
        <dbReference type="HAMAP-Rule" id="MF_01328"/>
    </source>
</evidence>
<dbReference type="Pfam" id="PF00573">
    <property type="entry name" value="Ribosomal_L4"/>
    <property type="match status" value="1"/>
</dbReference>
<dbReference type="Proteomes" id="UP000034934">
    <property type="component" value="Unassembled WGS sequence"/>
</dbReference>
<dbReference type="HAMAP" id="MF_01328_B">
    <property type="entry name" value="Ribosomal_uL4_B"/>
    <property type="match status" value="1"/>
</dbReference>
<comment type="similarity">
    <text evidence="1 5">Belongs to the universal ribosomal protein uL4 family.</text>
</comment>
<comment type="subunit">
    <text evidence="5">Part of the 50S ribosomal subunit.</text>
</comment>
<name>A0A0G0BGX8_9BACT</name>
<dbReference type="PANTHER" id="PTHR10746">
    <property type="entry name" value="50S RIBOSOMAL PROTEIN L4"/>
    <property type="match status" value="1"/>
</dbReference>
<dbReference type="GO" id="GO:0003735">
    <property type="term" value="F:structural constituent of ribosome"/>
    <property type="evidence" value="ECO:0007669"/>
    <property type="project" value="InterPro"/>
</dbReference>
<reference evidence="7 8" key="1">
    <citation type="journal article" date="2015" name="Nature">
        <title>rRNA introns, odd ribosomes, and small enigmatic genomes across a large radiation of phyla.</title>
        <authorList>
            <person name="Brown C.T."/>
            <person name="Hug L.A."/>
            <person name="Thomas B.C."/>
            <person name="Sharon I."/>
            <person name="Castelle C.J."/>
            <person name="Singh A."/>
            <person name="Wilkins M.J."/>
            <person name="Williams K.H."/>
            <person name="Banfield J.F."/>
        </authorList>
    </citation>
    <scope>NUCLEOTIDE SEQUENCE [LARGE SCALE GENOMIC DNA]</scope>
</reference>